<dbReference type="EMBL" id="KZ293719">
    <property type="protein sequence ID" value="PBK82296.1"/>
    <property type="molecule type" value="Genomic_DNA"/>
</dbReference>
<reference evidence="3" key="1">
    <citation type="journal article" date="2017" name="Nat. Ecol. Evol.">
        <title>Genome expansion and lineage-specific genetic innovations in the forest pathogenic fungi Armillaria.</title>
        <authorList>
            <person name="Sipos G."/>
            <person name="Prasanna A.N."/>
            <person name="Walter M.C."/>
            <person name="O'Connor E."/>
            <person name="Balint B."/>
            <person name="Krizsan K."/>
            <person name="Kiss B."/>
            <person name="Hess J."/>
            <person name="Varga T."/>
            <person name="Slot J."/>
            <person name="Riley R."/>
            <person name="Boka B."/>
            <person name="Rigling D."/>
            <person name="Barry K."/>
            <person name="Lee J."/>
            <person name="Mihaltcheva S."/>
            <person name="LaButti K."/>
            <person name="Lipzen A."/>
            <person name="Waldron R."/>
            <person name="Moloney N.M."/>
            <person name="Sperisen C."/>
            <person name="Kredics L."/>
            <person name="Vagvoelgyi C."/>
            <person name="Patrignani A."/>
            <person name="Fitzpatrick D."/>
            <person name="Nagy I."/>
            <person name="Doyle S."/>
            <person name="Anderson J.B."/>
            <person name="Grigoriev I.V."/>
            <person name="Gueldener U."/>
            <person name="Muensterkoetter M."/>
            <person name="Nagy L.G."/>
        </authorList>
    </citation>
    <scope>NUCLEOTIDE SEQUENCE [LARGE SCALE GENOMIC DNA]</scope>
    <source>
        <strain evidence="3">Ar21-2</strain>
    </source>
</reference>
<dbReference type="InParanoid" id="A0A2H3D472"/>
<gene>
    <name evidence="2" type="ORF">ARMGADRAFT_1090512</name>
</gene>
<proteinExistence type="predicted"/>
<dbReference type="AlphaFoldDB" id="A0A2H3D472"/>
<feature type="region of interest" description="Disordered" evidence="1">
    <location>
        <begin position="1"/>
        <end position="20"/>
    </location>
</feature>
<evidence type="ECO:0000313" key="2">
    <source>
        <dbReference type="EMBL" id="PBK82296.1"/>
    </source>
</evidence>
<dbReference type="Proteomes" id="UP000217790">
    <property type="component" value="Unassembled WGS sequence"/>
</dbReference>
<evidence type="ECO:0000256" key="1">
    <source>
        <dbReference type="SAM" id="MobiDB-lite"/>
    </source>
</evidence>
<name>A0A2H3D472_ARMGA</name>
<feature type="compositionally biased region" description="Basic and acidic residues" evidence="1">
    <location>
        <begin position="11"/>
        <end position="20"/>
    </location>
</feature>
<accession>A0A2H3D472</accession>
<organism evidence="2 3">
    <name type="scientific">Armillaria gallica</name>
    <name type="common">Bulbous honey fungus</name>
    <name type="synonym">Armillaria bulbosa</name>
    <dbReference type="NCBI Taxonomy" id="47427"/>
    <lineage>
        <taxon>Eukaryota</taxon>
        <taxon>Fungi</taxon>
        <taxon>Dikarya</taxon>
        <taxon>Basidiomycota</taxon>
        <taxon>Agaricomycotina</taxon>
        <taxon>Agaricomycetes</taxon>
        <taxon>Agaricomycetidae</taxon>
        <taxon>Agaricales</taxon>
        <taxon>Marasmiineae</taxon>
        <taxon>Physalacriaceae</taxon>
        <taxon>Armillaria</taxon>
    </lineage>
</organism>
<sequence>MEESADNQWLDAEKQKLKEEQKLDRKWHLTAKRVRNFWARQKEEGDKDSDGSDALNMLMLGTEAQASQSKLPGDVSATDVSRLGKEKWCKYCNGTQGGMVVQSKAQ</sequence>
<keyword evidence="3" id="KW-1185">Reference proteome</keyword>
<protein>
    <submittedName>
        <fullName evidence="2">Uncharacterized protein</fullName>
    </submittedName>
</protein>
<evidence type="ECO:0000313" key="3">
    <source>
        <dbReference type="Proteomes" id="UP000217790"/>
    </source>
</evidence>